<feature type="binding site" evidence="6">
    <location>
        <position position="211"/>
    </location>
    <ligand>
        <name>a divalent metal cation</name>
        <dbReference type="ChEBI" id="CHEBI:60240"/>
        <label>2</label>
        <note>catalytic</note>
    </ligand>
</feature>
<dbReference type="GO" id="GO:0070006">
    <property type="term" value="F:metalloaminopeptidase activity"/>
    <property type="evidence" value="ECO:0007669"/>
    <property type="project" value="UniProtKB-UniRule"/>
</dbReference>
<dbReference type="EC" id="3.4.11.18" evidence="6 7"/>
<dbReference type="GO" id="GO:0006508">
    <property type="term" value="P:proteolysis"/>
    <property type="evidence" value="ECO:0007669"/>
    <property type="project" value="UniProtKB-KW"/>
</dbReference>
<proteinExistence type="inferred from homology"/>
<comment type="similarity">
    <text evidence="6">Belongs to the peptidase M24A family. Methionine aminopeptidase type 1 subfamily.</text>
</comment>
<evidence type="ECO:0000256" key="6">
    <source>
        <dbReference type="HAMAP-Rule" id="MF_01974"/>
    </source>
</evidence>
<dbReference type="Pfam" id="PF02810">
    <property type="entry name" value="SEC-C"/>
    <property type="match status" value="1"/>
</dbReference>
<dbReference type="AlphaFoldDB" id="A0A858BXK8"/>
<dbReference type="InterPro" id="IPR000994">
    <property type="entry name" value="Pept_M24"/>
</dbReference>
<dbReference type="PRINTS" id="PR00599">
    <property type="entry name" value="MAPEPTIDASE"/>
</dbReference>
<dbReference type="EMBL" id="CP048649">
    <property type="protein sequence ID" value="QIB68796.1"/>
    <property type="molecule type" value="Genomic_DNA"/>
</dbReference>
<feature type="domain" description="Peptidase M24" evidence="8">
    <location>
        <begin position="53"/>
        <end position="283"/>
    </location>
</feature>
<evidence type="ECO:0000256" key="4">
    <source>
        <dbReference type="ARBA" id="ARBA00022723"/>
    </source>
</evidence>
<keyword evidence="2 6" id="KW-0031">Aminopeptidase</keyword>
<dbReference type="NCBIfam" id="NF008970">
    <property type="entry name" value="PRK12318.1"/>
    <property type="match status" value="1"/>
</dbReference>
<reference evidence="9 10" key="1">
    <citation type="submission" date="2020-02" db="EMBL/GenBank/DDBJ databases">
        <authorList>
            <person name="Kim Y.B."/>
            <person name="Roh S.W."/>
        </authorList>
    </citation>
    <scope>NUCLEOTIDE SEQUENCE [LARGE SCALE GENOMIC DNA]</scope>
    <source>
        <strain evidence="9 10">DSM 103574</strain>
    </source>
</reference>
<dbReference type="Proteomes" id="UP000466848">
    <property type="component" value="Chromosome"/>
</dbReference>
<dbReference type="NCBIfam" id="TIGR00500">
    <property type="entry name" value="met_pdase_I"/>
    <property type="match status" value="1"/>
</dbReference>
<dbReference type="SUPFAM" id="SSF55920">
    <property type="entry name" value="Creatinase/aminopeptidase"/>
    <property type="match status" value="1"/>
</dbReference>
<comment type="subunit">
    <text evidence="6">Monomer.</text>
</comment>
<feature type="binding site" evidence="6">
    <location>
        <position position="244"/>
    </location>
    <ligand>
        <name>a divalent metal cation</name>
        <dbReference type="ChEBI" id="CHEBI:60240"/>
        <label>2</label>
        <note>catalytic</note>
    </ligand>
</feature>
<dbReference type="Gene3D" id="3.10.450.50">
    <property type="match status" value="1"/>
</dbReference>
<dbReference type="KEGG" id="abut:Ami103574_05440"/>
<keyword evidence="3 6" id="KW-0645">Protease</keyword>
<keyword evidence="4 6" id="KW-0479">Metal-binding</keyword>
<evidence type="ECO:0000313" key="10">
    <source>
        <dbReference type="Proteomes" id="UP000466848"/>
    </source>
</evidence>
<comment type="cofactor">
    <cofactor evidence="6">
        <name>Co(2+)</name>
        <dbReference type="ChEBI" id="CHEBI:48828"/>
    </cofactor>
    <cofactor evidence="6">
        <name>Zn(2+)</name>
        <dbReference type="ChEBI" id="CHEBI:29105"/>
    </cofactor>
    <cofactor evidence="6">
        <name>Mn(2+)</name>
        <dbReference type="ChEBI" id="CHEBI:29035"/>
    </cofactor>
    <cofactor evidence="6">
        <name>Fe(2+)</name>
        <dbReference type="ChEBI" id="CHEBI:29033"/>
    </cofactor>
    <text evidence="6">Binds 2 divalent metal cations per subunit. Has a high-affinity and a low affinity metal-binding site. The true nature of the physiological cofactor is under debate. The enzyme is active with cobalt, zinc, manganese or divalent iron ions. Most likely, methionine aminopeptidases function as mononuclear Fe(2+)-metalloproteases under physiological conditions, and the catalytically relevant metal-binding site has been assigned to the histidine-containing high-affinity site.</text>
</comment>
<evidence type="ECO:0000259" key="8">
    <source>
        <dbReference type="Pfam" id="PF00557"/>
    </source>
</evidence>
<evidence type="ECO:0000256" key="7">
    <source>
        <dbReference type="RuleBase" id="RU003653"/>
    </source>
</evidence>
<evidence type="ECO:0000256" key="3">
    <source>
        <dbReference type="ARBA" id="ARBA00022670"/>
    </source>
</evidence>
<dbReference type="InterPro" id="IPR001714">
    <property type="entry name" value="Pept_M24_MAP"/>
</dbReference>
<feature type="binding site" evidence="6">
    <location>
        <position position="148"/>
    </location>
    <ligand>
        <name>a divalent metal cation</name>
        <dbReference type="ChEBI" id="CHEBI:60240"/>
        <label>1</label>
    </ligand>
</feature>
<sequence>MFNKFGRNDICWCGSGQKYKKCHAVMDEQIELYRLKGCEVPQRKLLKTKPQIEGIRESGKRNIAILDFIEDFAVDGVTTEELDQLIFQKTKELGGIPADLHYEGYPKSVCISINDVVCHGIPSESLFLQKGDIVNIDVSTIYNGFFSDSSRMFCIGEVSTEKQKLVQVAKECVERGIEVVKPWGFLGDVGQAVHDHAKKNGYSVVREIGGHGIGLQFHEDPWVGYVTKRETGMLLVPGLVFTVEPMINMGTPNIVTDKHDNWTVRTADGKPSAQWEKTVLVTETGYEVLAY</sequence>
<dbReference type="GO" id="GO:0046872">
    <property type="term" value="F:metal ion binding"/>
    <property type="evidence" value="ECO:0007669"/>
    <property type="project" value="UniProtKB-UniRule"/>
</dbReference>
<name>A0A858BXK8_9FIRM</name>
<feature type="binding site" evidence="6">
    <location>
        <position position="148"/>
    </location>
    <ligand>
        <name>a divalent metal cation</name>
        <dbReference type="ChEBI" id="CHEBI:60240"/>
        <label>2</label>
        <note>catalytic</note>
    </ligand>
</feature>
<dbReference type="HAMAP" id="MF_01974">
    <property type="entry name" value="MetAP_1"/>
    <property type="match status" value="1"/>
</dbReference>
<keyword evidence="10" id="KW-1185">Reference proteome</keyword>
<organism evidence="9 10">
    <name type="scientific">Aminipila butyrica</name>
    <dbReference type="NCBI Taxonomy" id="433296"/>
    <lineage>
        <taxon>Bacteria</taxon>
        <taxon>Bacillati</taxon>
        <taxon>Bacillota</taxon>
        <taxon>Clostridia</taxon>
        <taxon>Peptostreptococcales</taxon>
        <taxon>Anaerovoracaceae</taxon>
        <taxon>Aminipila</taxon>
    </lineage>
</organism>
<dbReference type="InterPro" id="IPR004027">
    <property type="entry name" value="SEC_C_motif"/>
</dbReference>
<evidence type="ECO:0000256" key="2">
    <source>
        <dbReference type="ARBA" id="ARBA00022438"/>
    </source>
</evidence>
<comment type="function">
    <text evidence="1 6">Removes the N-terminal methionine from nascent proteins. The N-terminal methionine is often cleaved when the second residue in the primary sequence is small and uncharged (Met-Ala-, Cys, Gly, Pro, Ser, Thr, or Val). Requires deformylation of the N(alpha)-formylated initiator methionine before it can be hydrolyzed.</text>
</comment>
<evidence type="ECO:0000256" key="5">
    <source>
        <dbReference type="ARBA" id="ARBA00022801"/>
    </source>
</evidence>
<protein>
    <recommendedName>
        <fullName evidence="6 7">Methionine aminopeptidase</fullName>
        <shortName evidence="6">MAP</shortName>
        <shortName evidence="6">MetAP</shortName>
        <ecNumber evidence="6 7">3.4.11.18</ecNumber>
    </recommendedName>
    <alternativeName>
        <fullName evidence="6">Peptidase M</fullName>
    </alternativeName>
</protein>
<dbReference type="Gene3D" id="3.90.230.10">
    <property type="entry name" value="Creatinase/methionine aminopeptidase superfamily"/>
    <property type="match status" value="1"/>
</dbReference>
<accession>A0A858BXK8</accession>
<feature type="binding site" evidence="6">
    <location>
        <position position="218"/>
    </location>
    <ligand>
        <name>substrate</name>
    </ligand>
</feature>
<dbReference type="SUPFAM" id="SSF103642">
    <property type="entry name" value="Sec-C motif"/>
    <property type="match status" value="1"/>
</dbReference>
<feature type="binding site" evidence="6">
    <location>
        <position position="119"/>
    </location>
    <ligand>
        <name>substrate</name>
    </ligand>
</feature>
<dbReference type="CDD" id="cd01086">
    <property type="entry name" value="MetAP1"/>
    <property type="match status" value="1"/>
</dbReference>
<gene>
    <name evidence="6" type="primary">map</name>
    <name evidence="9" type="ORF">Ami103574_05440</name>
</gene>
<dbReference type="Pfam" id="PF00557">
    <property type="entry name" value="Peptidase_M24"/>
    <property type="match status" value="1"/>
</dbReference>
<dbReference type="InterPro" id="IPR002467">
    <property type="entry name" value="Pept_M24A_MAP1"/>
</dbReference>
<dbReference type="InterPro" id="IPR036005">
    <property type="entry name" value="Creatinase/aminopeptidase-like"/>
</dbReference>
<feature type="binding site" evidence="6">
    <location>
        <position position="137"/>
    </location>
    <ligand>
        <name>a divalent metal cation</name>
        <dbReference type="ChEBI" id="CHEBI:60240"/>
        <label>1</label>
    </ligand>
</feature>
<feature type="binding site" evidence="6">
    <location>
        <position position="276"/>
    </location>
    <ligand>
        <name>a divalent metal cation</name>
        <dbReference type="ChEBI" id="CHEBI:60240"/>
        <label>1</label>
    </ligand>
</feature>
<evidence type="ECO:0000313" key="9">
    <source>
        <dbReference type="EMBL" id="QIB68796.1"/>
    </source>
</evidence>
<dbReference type="GO" id="GO:0004239">
    <property type="term" value="F:initiator methionyl aminopeptidase activity"/>
    <property type="evidence" value="ECO:0007669"/>
    <property type="project" value="UniProtKB-UniRule"/>
</dbReference>
<dbReference type="RefSeq" id="WP_163065659.1">
    <property type="nucleotide sequence ID" value="NZ_CP048649.1"/>
</dbReference>
<keyword evidence="5 6" id="KW-0378">Hydrolase</keyword>
<feature type="binding site" evidence="6">
    <location>
        <position position="276"/>
    </location>
    <ligand>
        <name>a divalent metal cation</name>
        <dbReference type="ChEBI" id="CHEBI:60240"/>
        <label>2</label>
        <note>catalytic</note>
    </ligand>
</feature>
<dbReference type="PANTHER" id="PTHR43330">
    <property type="entry name" value="METHIONINE AMINOPEPTIDASE"/>
    <property type="match status" value="1"/>
</dbReference>
<dbReference type="PANTHER" id="PTHR43330:SF8">
    <property type="entry name" value="METHIONINE AMINOPEPTIDASE 1D, MITOCHONDRIAL"/>
    <property type="match status" value="1"/>
</dbReference>
<comment type="catalytic activity">
    <reaction evidence="6 7">
        <text>Release of N-terminal amino acids, preferentially methionine, from peptides and arylamides.</text>
        <dbReference type="EC" id="3.4.11.18"/>
    </reaction>
</comment>
<evidence type="ECO:0000256" key="1">
    <source>
        <dbReference type="ARBA" id="ARBA00002521"/>
    </source>
</evidence>